<evidence type="ECO:0000313" key="1">
    <source>
        <dbReference type="EMBL" id="MFM4894048.1"/>
    </source>
</evidence>
<dbReference type="Pfam" id="PF11140">
    <property type="entry name" value="DUF2913"/>
    <property type="match status" value="1"/>
</dbReference>
<proteinExistence type="predicted"/>
<dbReference type="EMBL" id="JBGXBU010000006">
    <property type="protein sequence ID" value="MFM4894048.1"/>
    <property type="molecule type" value="Genomic_DNA"/>
</dbReference>
<dbReference type="GeneID" id="97221312"/>
<dbReference type="Proteomes" id="UP001630969">
    <property type="component" value="Unassembled WGS sequence"/>
</dbReference>
<keyword evidence="2" id="KW-1185">Reference proteome</keyword>
<protein>
    <submittedName>
        <fullName evidence="1">DUF2913 family protein</fullName>
    </submittedName>
</protein>
<name>A0ABW9GVM9_9GAMM</name>
<reference evidence="1 2" key="1">
    <citation type="submission" date="2024-09" db="EMBL/GenBank/DDBJ databases">
        <title>Aeromonas strains Genome sequencing and assembly.</title>
        <authorList>
            <person name="Hu X."/>
            <person name="Tang B."/>
        </authorList>
    </citation>
    <scope>NUCLEOTIDE SEQUENCE [LARGE SCALE GENOMIC DNA]</scope>
    <source>
        <strain evidence="1 2">NB23SCDHY001</strain>
    </source>
</reference>
<dbReference type="RefSeq" id="WP_408791213.1">
    <property type="nucleotide sequence ID" value="NZ_JBGXBU010000006.1"/>
</dbReference>
<sequence length="212" mass="23217">MRVQTYNQALLEMANASLAELARTGAGRAPRTQAQESHFLSLWLADSLKEKRFSRLVMEDLKGWVQQARTQGAGADLKGLLSRIVRHYSQAAREGLGARLMALLDDCEQAGWQRITEYALDGKARLASQGQASIVICAAELASALAGDELVAPLTLYVRGDEQQLARFAQCHGLLIGQGNKKQTRVKHHKGHLLMPANALPALALLAQERRI</sequence>
<gene>
    <name evidence="1" type="ORF">ACEUDJ_14400</name>
</gene>
<accession>A0ABW9GVM9</accession>
<evidence type="ECO:0000313" key="2">
    <source>
        <dbReference type="Proteomes" id="UP001630969"/>
    </source>
</evidence>
<organism evidence="1 2">
    <name type="scientific">Aeromonas bivalvium</name>
    <dbReference type="NCBI Taxonomy" id="440079"/>
    <lineage>
        <taxon>Bacteria</taxon>
        <taxon>Pseudomonadati</taxon>
        <taxon>Pseudomonadota</taxon>
        <taxon>Gammaproteobacteria</taxon>
        <taxon>Aeromonadales</taxon>
        <taxon>Aeromonadaceae</taxon>
        <taxon>Aeromonas</taxon>
    </lineage>
</organism>
<dbReference type="InterPro" id="IPR021316">
    <property type="entry name" value="DUF2913"/>
</dbReference>
<comment type="caution">
    <text evidence="1">The sequence shown here is derived from an EMBL/GenBank/DDBJ whole genome shotgun (WGS) entry which is preliminary data.</text>
</comment>